<keyword evidence="5" id="KW-1185">Reference proteome</keyword>
<evidence type="ECO:0000256" key="1">
    <source>
        <dbReference type="ARBA" id="ARBA00004613"/>
    </source>
</evidence>
<organism evidence="4 5">
    <name type="scientific">Pseudofulvimonas gallinarii</name>
    <dbReference type="NCBI Taxonomy" id="634155"/>
    <lineage>
        <taxon>Bacteria</taxon>
        <taxon>Pseudomonadati</taxon>
        <taxon>Pseudomonadota</taxon>
        <taxon>Gammaproteobacteria</taxon>
        <taxon>Lysobacterales</taxon>
        <taxon>Rhodanobacteraceae</taxon>
        <taxon>Pseudofulvimonas</taxon>
    </lineage>
</organism>
<feature type="domain" description="NodB homology" evidence="3">
    <location>
        <begin position="60"/>
        <end position="275"/>
    </location>
</feature>
<dbReference type="InterPro" id="IPR051398">
    <property type="entry name" value="Polysacch_Deacetylase"/>
</dbReference>
<keyword evidence="2" id="KW-0732">Signal</keyword>
<comment type="caution">
    <text evidence="4">The sequence shown here is derived from an EMBL/GenBank/DDBJ whole genome shotgun (WGS) entry which is preliminary data.</text>
</comment>
<evidence type="ECO:0000313" key="4">
    <source>
        <dbReference type="EMBL" id="TCT00055.1"/>
    </source>
</evidence>
<dbReference type="PANTHER" id="PTHR34216:SF3">
    <property type="entry name" value="POLY-BETA-1,6-N-ACETYL-D-GLUCOSAMINE N-DEACETYLASE"/>
    <property type="match status" value="1"/>
</dbReference>
<dbReference type="GO" id="GO:0016810">
    <property type="term" value="F:hydrolase activity, acting on carbon-nitrogen (but not peptide) bonds"/>
    <property type="evidence" value="ECO:0007669"/>
    <property type="project" value="InterPro"/>
</dbReference>
<dbReference type="OrthoDB" id="5801420at2"/>
<comment type="subcellular location">
    <subcellularLocation>
        <location evidence="1">Secreted</location>
    </subcellularLocation>
</comment>
<protein>
    <submittedName>
        <fullName evidence="4">Polysaccharide deacetylase</fullName>
    </submittedName>
</protein>
<dbReference type="InterPro" id="IPR002509">
    <property type="entry name" value="NODB_dom"/>
</dbReference>
<evidence type="ECO:0000256" key="2">
    <source>
        <dbReference type="ARBA" id="ARBA00022729"/>
    </source>
</evidence>
<dbReference type="RefSeq" id="WP_123523108.1">
    <property type="nucleotide sequence ID" value="NZ_JBHLWF010000088.1"/>
</dbReference>
<dbReference type="EMBL" id="SMAF01000004">
    <property type="protein sequence ID" value="TCT00055.1"/>
    <property type="molecule type" value="Genomic_DNA"/>
</dbReference>
<gene>
    <name evidence="4" type="ORF">EDC25_10442</name>
</gene>
<dbReference type="Pfam" id="PF01522">
    <property type="entry name" value="Polysacc_deac_1"/>
    <property type="match status" value="1"/>
</dbReference>
<name>A0A4S3KWE8_9GAMM</name>
<dbReference type="InterPro" id="IPR011330">
    <property type="entry name" value="Glyco_hydro/deAcase_b/a-brl"/>
</dbReference>
<dbReference type="SUPFAM" id="SSF88713">
    <property type="entry name" value="Glycoside hydrolase/deacetylase"/>
    <property type="match status" value="1"/>
</dbReference>
<reference evidence="4 5" key="1">
    <citation type="submission" date="2019-03" db="EMBL/GenBank/DDBJ databases">
        <title>Genomic Encyclopedia of Type Strains, Phase IV (KMG-IV): sequencing the most valuable type-strain genomes for metagenomic binning, comparative biology and taxonomic classification.</title>
        <authorList>
            <person name="Goeker M."/>
        </authorList>
    </citation>
    <scope>NUCLEOTIDE SEQUENCE [LARGE SCALE GENOMIC DNA]</scope>
    <source>
        <strain evidence="4 5">DSM 21944</strain>
    </source>
</reference>
<accession>A0A4S3KWE8</accession>
<proteinExistence type="predicted"/>
<dbReference type="Proteomes" id="UP000294599">
    <property type="component" value="Unassembled WGS sequence"/>
</dbReference>
<sequence length="275" mass="30133">MRIPVLTYHAANVAGMAYAGNDHVALAHDLRLIDALGWQIIPLDAVLDLIDGRRPWPSRPCLALTFDDGTDLDVRAIEWPGIGLQPGFLPILRAFRDETAGRQPELHATCFVIASPAAREAMDRQCLFGGDVMGEDWWPMAAATGLLGIGNHSWDHNHDVAPEAAPDGLPRGRFFAVDNAVRADWQIARAQDYIAARVPGQPIRHFGYPYGDVNSYLRDDYLPSRGQALGLAAAWTTDGRPVTAAEQRWALPRYVCGLHWRSPDELEALLAGASA</sequence>
<dbReference type="GO" id="GO:0005975">
    <property type="term" value="P:carbohydrate metabolic process"/>
    <property type="evidence" value="ECO:0007669"/>
    <property type="project" value="InterPro"/>
</dbReference>
<dbReference type="CDD" id="cd10918">
    <property type="entry name" value="CE4_NodB_like_5s_6s"/>
    <property type="match status" value="1"/>
</dbReference>
<dbReference type="GO" id="GO:0005576">
    <property type="term" value="C:extracellular region"/>
    <property type="evidence" value="ECO:0007669"/>
    <property type="project" value="UniProtKB-SubCell"/>
</dbReference>
<dbReference type="PANTHER" id="PTHR34216">
    <property type="match status" value="1"/>
</dbReference>
<evidence type="ECO:0000259" key="3">
    <source>
        <dbReference type="PROSITE" id="PS51677"/>
    </source>
</evidence>
<dbReference type="AlphaFoldDB" id="A0A4S3KWE8"/>
<dbReference type="PROSITE" id="PS51677">
    <property type="entry name" value="NODB"/>
    <property type="match status" value="1"/>
</dbReference>
<evidence type="ECO:0000313" key="5">
    <source>
        <dbReference type="Proteomes" id="UP000294599"/>
    </source>
</evidence>
<dbReference type="Gene3D" id="3.20.20.370">
    <property type="entry name" value="Glycoside hydrolase/deacetylase"/>
    <property type="match status" value="1"/>
</dbReference>